<reference evidence="3 4" key="1">
    <citation type="journal article" date="2012" name="J. Virol.">
        <title>Complete Genome Sequences of 138 Mycobacteriophages.</title>
        <authorList>
            <consortium name="the Science Education Alliance Phage Hunters Advancing Genomics and Evolutionary Science Program"/>
            <consortium name="the KwaZulu-Natal Research Institute for Tuberculosis and HIV Mycobacterial Genetics Course Students"/>
            <consortium name="the Phage Hunters Integrating Research and Education Program"/>
            <person name="Hatfull G.F."/>
        </authorList>
    </citation>
    <scope>NUCLEOTIDE SEQUENCE [LARGE SCALE GENOMIC DNA]</scope>
</reference>
<feature type="coiled-coil region" evidence="1">
    <location>
        <begin position="341"/>
        <end position="377"/>
    </location>
</feature>
<keyword evidence="4" id="KW-1185">Reference proteome</keyword>
<dbReference type="KEGG" id="vg:18990005"/>
<proteinExistence type="predicted"/>
<dbReference type="RefSeq" id="YP_009018695.1">
    <property type="nucleotide sequence ID" value="NC_023744.1"/>
</dbReference>
<feature type="region of interest" description="Disordered" evidence="2">
    <location>
        <begin position="296"/>
        <end position="318"/>
    </location>
</feature>
<accession>G8I4B7</accession>
<protein>
    <recommendedName>
        <fullName evidence="5">Capsid maturation protease</fullName>
    </recommendedName>
</protein>
<evidence type="ECO:0008006" key="5">
    <source>
        <dbReference type="Google" id="ProtNLM"/>
    </source>
</evidence>
<organism evidence="3 4">
    <name type="scientific">Mycobacterium phage DS6A</name>
    <dbReference type="NCBI Taxonomy" id="45764"/>
    <lineage>
        <taxon>Viruses</taxon>
        <taxon>Duplodnaviria</taxon>
        <taxon>Heunggongvirae</taxon>
        <taxon>Uroviricota</taxon>
        <taxon>Caudoviricetes</taxon>
        <taxon>Hnatkovirus</taxon>
        <taxon>Hnatkovirus DS6A</taxon>
    </lineage>
</organism>
<evidence type="ECO:0000256" key="1">
    <source>
        <dbReference type="SAM" id="Coils"/>
    </source>
</evidence>
<dbReference type="Proteomes" id="UP000005857">
    <property type="component" value="Segment"/>
</dbReference>
<name>G8I4B7_9CAUD</name>
<dbReference type="GeneID" id="18990005"/>
<evidence type="ECO:0000256" key="2">
    <source>
        <dbReference type="SAM" id="MobiDB-lite"/>
    </source>
</evidence>
<gene>
    <name evidence="3" type="primary">7</name>
    <name evidence="3" type="ORF">DS6A_7</name>
</gene>
<keyword evidence="1" id="KW-0175">Coiled coil</keyword>
<dbReference type="EMBL" id="JN698994">
    <property type="protein sequence ID" value="AER47561.1"/>
    <property type="molecule type" value="Genomic_DNA"/>
</dbReference>
<evidence type="ECO:0000313" key="3">
    <source>
        <dbReference type="EMBL" id="AER47561.1"/>
    </source>
</evidence>
<sequence length="517" mass="56822">MATDSVTRQGPTIITLADGTEYEWGSNYRRRVERHQRQATLYERGLQLQGTVNDLTTLATRDLTRLFDRYGDRDVFGELARRGVPELIRPYLDGAAVVSARWYDALAAGEGVAYRAEPMYDIPAERIDKSVDWAMNAPGDATPLDRLAGSTSRMIADASRQTVIGNAAAEGIRWARVAAPGACTFCAMLATRGPVYHSEADALASHDHCKCLAVPVRRPSLWQPPAYVDRWTDEYYAARAAVGEANADTRTIQAKMREQRKAQDAEAAEAARIDAEFATAAAVDYWATFDPAAELAGAFGGDETPPAEAPASEAPPAELSALDRKLAEANAAMEAGEFDRADQLFAQAEKLEARAQAAEARAEAKAAEKAAAEQAKQDKVLDLIEQGWDPAEAQAEAFGVSVERVRRDEFIAEARRDGHEGRGFDELLRSVHAEKAAEQYWAAEAATNGYMLKRKFDGKIDPRKLWTVNEATARKWMSDEMAEWFDQNGRITRAGLRAAVLDGRGSWRSALTEDFLQ</sequence>
<feature type="compositionally biased region" description="Low complexity" evidence="2">
    <location>
        <begin position="309"/>
        <end position="318"/>
    </location>
</feature>
<evidence type="ECO:0000313" key="4">
    <source>
        <dbReference type="Proteomes" id="UP000005857"/>
    </source>
</evidence>
<dbReference type="OrthoDB" id="1593at10239"/>
<dbReference type="Pfam" id="PF25310">
    <property type="entry name" value="VG15"/>
    <property type="match status" value="1"/>
</dbReference>
<dbReference type="InterPro" id="IPR057369">
    <property type="entry name" value="VG15"/>
</dbReference>